<dbReference type="RefSeq" id="XP_018332641.1">
    <property type="nucleotide sequence ID" value="XM_018477139.2"/>
</dbReference>
<evidence type="ECO:0000256" key="2">
    <source>
        <dbReference type="PROSITE-ProRule" id="PRU00059"/>
    </source>
</evidence>
<name>A0A1W4X947_AGRPL</name>
<organism evidence="4 5">
    <name type="scientific">Agrilus planipennis</name>
    <name type="common">Emerald ash borer</name>
    <name type="synonym">Agrilus marcopoli</name>
    <dbReference type="NCBI Taxonomy" id="224129"/>
    <lineage>
        <taxon>Eukaryota</taxon>
        <taxon>Metazoa</taxon>
        <taxon>Ecdysozoa</taxon>
        <taxon>Arthropoda</taxon>
        <taxon>Hexapoda</taxon>
        <taxon>Insecta</taxon>
        <taxon>Pterygota</taxon>
        <taxon>Neoptera</taxon>
        <taxon>Endopterygota</taxon>
        <taxon>Coleoptera</taxon>
        <taxon>Polyphaga</taxon>
        <taxon>Elateriformia</taxon>
        <taxon>Buprestoidea</taxon>
        <taxon>Buprestidae</taxon>
        <taxon>Agrilinae</taxon>
        <taxon>Agrilus</taxon>
    </lineage>
</organism>
<dbReference type="KEGG" id="apln:108742105"/>
<protein>
    <submittedName>
        <fullName evidence="5">Uncharacterized protein LOC108742105</fullName>
    </submittedName>
</protein>
<dbReference type="Pfam" id="PF26080">
    <property type="entry name" value="CUB_animal"/>
    <property type="match status" value="1"/>
</dbReference>
<gene>
    <name evidence="5" type="primary">LOC108742105</name>
</gene>
<dbReference type="InterPro" id="IPR035914">
    <property type="entry name" value="Sperma_CUB_dom_sf"/>
</dbReference>
<dbReference type="Proteomes" id="UP000192223">
    <property type="component" value="Unplaced"/>
</dbReference>
<dbReference type="InterPro" id="IPR058698">
    <property type="entry name" value="CUB_metazoa"/>
</dbReference>
<dbReference type="PANTHER" id="PTHR33236:SF5">
    <property type="entry name" value="CUB DOMAIN-CONTAINING PROTEIN"/>
    <property type="match status" value="1"/>
</dbReference>
<dbReference type="GeneID" id="108742105"/>
<dbReference type="OrthoDB" id="6337346at2759"/>
<dbReference type="AlphaFoldDB" id="A0A1W4X947"/>
<proteinExistence type="predicted"/>
<evidence type="ECO:0000259" key="3">
    <source>
        <dbReference type="PROSITE" id="PS01180"/>
    </source>
</evidence>
<dbReference type="Gene3D" id="2.60.120.290">
    <property type="entry name" value="Spermadhesin, CUB domain"/>
    <property type="match status" value="1"/>
</dbReference>
<keyword evidence="4" id="KW-1185">Reference proteome</keyword>
<reference evidence="5" key="1">
    <citation type="submission" date="2025-08" db="UniProtKB">
        <authorList>
            <consortium name="RefSeq"/>
        </authorList>
    </citation>
    <scope>IDENTIFICATION</scope>
    <source>
        <tissue evidence="5">Entire body</tissue>
    </source>
</reference>
<dbReference type="PROSITE" id="PS01180">
    <property type="entry name" value="CUB"/>
    <property type="match status" value="1"/>
</dbReference>
<keyword evidence="1" id="KW-1015">Disulfide bond</keyword>
<evidence type="ECO:0000313" key="4">
    <source>
        <dbReference type="Proteomes" id="UP000192223"/>
    </source>
</evidence>
<dbReference type="SUPFAM" id="SSF49854">
    <property type="entry name" value="Spermadhesin, CUB domain"/>
    <property type="match status" value="1"/>
</dbReference>
<accession>A0A1W4X947</accession>
<dbReference type="STRING" id="224129.A0A1W4X947"/>
<sequence>MKVLVGSVVVIAVFIFKVTYSETRYSKTLYDPWNEYSLAKRSDQLDIWHDQVERNSRFFGIGIVRFENSICAASDGLNGTCYTRRQCTNINGVASGRCASNIGVCCVVFATCGDTALYNNTYFVSPNYPNTFDTATSCTLTIRKCNAGICQIRIDLLSFSLAQPDGNGYCIFDAMYVLGGASTVPVICGENSGQHLYVDFNGDNDIQIVISTTSALSQARNWFLRIAQIECNNPSRAPSGCLMYYTALTGTVRSFNYGSTVSSAILNFNGTNFPGTRELANLNYGVCIQMVPGYCAIQWSQSAGDPYSFSVSGDTVGLSVDPGLPTGALINGACLDDFVVIPNPFYPNGTAVGSDRFCGNQFNTVTTGSKPFVLTVVTNSTQINMTTDITMQNVGNRGFSLMYNQLSCGTTLVNNPLIVG</sequence>
<dbReference type="InParanoid" id="A0A1W4X947"/>
<comment type="caution">
    <text evidence="2">Lacks conserved residue(s) required for the propagation of feature annotation.</text>
</comment>
<dbReference type="Pfam" id="PF00431">
    <property type="entry name" value="CUB"/>
    <property type="match status" value="1"/>
</dbReference>
<dbReference type="PANTHER" id="PTHR33236">
    <property type="entry name" value="INTRAFLAGELLAR TRANSPORT PROTEIN 122 FAMILY PROTEIN-RELATED"/>
    <property type="match status" value="1"/>
</dbReference>
<evidence type="ECO:0000256" key="1">
    <source>
        <dbReference type="ARBA" id="ARBA00023157"/>
    </source>
</evidence>
<feature type="domain" description="CUB" evidence="3">
    <location>
        <begin position="112"/>
        <end position="229"/>
    </location>
</feature>
<dbReference type="InterPro" id="IPR000859">
    <property type="entry name" value="CUB_dom"/>
</dbReference>
<evidence type="ECO:0000313" key="5">
    <source>
        <dbReference type="RefSeq" id="XP_018332641.1"/>
    </source>
</evidence>